<feature type="transmembrane region" description="Helical" evidence="2">
    <location>
        <begin position="112"/>
        <end position="132"/>
    </location>
</feature>
<feature type="domain" description="Alpha/beta-hydrolase N-terminal" evidence="4">
    <location>
        <begin position="59"/>
        <end position="265"/>
    </location>
</feature>
<keyword evidence="2" id="KW-1133">Transmembrane helix</keyword>
<comment type="caution">
    <text evidence="5">The sequence shown here is derived from an EMBL/GenBank/DDBJ whole genome shotgun (WGS) entry which is preliminary data.</text>
</comment>
<keyword evidence="6" id="KW-1185">Reference proteome</keyword>
<feature type="compositionally biased region" description="Polar residues" evidence="1">
    <location>
        <begin position="228"/>
        <end position="239"/>
    </location>
</feature>
<evidence type="ECO:0000256" key="2">
    <source>
        <dbReference type="SAM" id="Phobius"/>
    </source>
</evidence>
<evidence type="ECO:0000259" key="3">
    <source>
        <dbReference type="Pfam" id="PF10081"/>
    </source>
</evidence>
<evidence type="ECO:0000313" key="5">
    <source>
        <dbReference type="EMBL" id="MBM9469018.1"/>
    </source>
</evidence>
<dbReference type="EMBL" id="JAERWK010000023">
    <property type="protein sequence ID" value="MBM9469018.1"/>
    <property type="molecule type" value="Genomic_DNA"/>
</dbReference>
<evidence type="ECO:0000313" key="6">
    <source>
        <dbReference type="Proteomes" id="UP000663792"/>
    </source>
</evidence>
<dbReference type="Proteomes" id="UP000663792">
    <property type="component" value="Unassembled WGS sequence"/>
</dbReference>
<dbReference type="AlphaFoldDB" id="A0A938YG82"/>
<organism evidence="5 6">
    <name type="scientific">Nakamurella leprariae</name>
    <dbReference type="NCBI Taxonomy" id="2803911"/>
    <lineage>
        <taxon>Bacteria</taxon>
        <taxon>Bacillati</taxon>
        <taxon>Actinomycetota</taxon>
        <taxon>Actinomycetes</taxon>
        <taxon>Nakamurellales</taxon>
        <taxon>Nakamurellaceae</taxon>
        <taxon>Nakamurella</taxon>
    </lineage>
</organism>
<gene>
    <name evidence="5" type="ORF">JL106_17165</name>
</gene>
<dbReference type="InterPro" id="IPR027787">
    <property type="entry name" value="Alpha/beta-hydrolase_catalytic"/>
</dbReference>
<protein>
    <submittedName>
        <fullName evidence="5">Alpha/beta-hydrolase family protein</fullName>
    </submittedName>
</protein>
<reference evidence="5" key="1">
    <citation type="submission" date="2021-01" db="EMBL/GenBank/DDBJ databases">
        <title>YIM 132084 draft genome.</title>
        <authorList>
            <person name="An D."/>
        </authorList>
    </citation>
    <scope>NUCLEOTIDE SEQUENCE</scope>
    <source>
        <strain evidence="5">YIM 132084</strain>
    </source>
</reference>
<evidence type="ECO:0000259" key="4">
    <source>
        <dbReference type="Pfam" id="PF15420"/>
    </source>
</evidence>
<name>A0A938YG82_9ACTN</name>
<dbReference type="Pfam" id="PF15420">
    <property type="entry name" value="Abhydrolase_9_N"/>
    <property type="match status" value="1"/>
</dbReference>
<feature type="transmembrane region" description="Helical" evidence="2">
    <location>
        <begin position="187"/>
        <end position="210"/>
    </location>
</feature>
<accession>A0A938YG82</accession>
<sequence length="576" mass="62207">MMPAVIGPAVRRSRRAERGTDRRAARWSGYGPPVTTSWGWRPCTLPGAWTALVIGCLSFTPSLLPRPALFQGVAFGLTAALGYALGVTGAWVWRALAERPARRPTPRSWRRLVIGGGLLLVVSYGLGLWWQSTVRGLFGLPGEAVLGHLLFPVGAVLVFVGLLAAARGVRWVFRRLARALTGRIGGTAARAVGALVAAAMTVLLLSGVLWNGMLRLADRSFAALDATTGATASRPTTPERSGGPGSRVPWDSLGMQGRNFVGRGPTADEIAAFTGASAPTPVRAYAGVDSAADVEDRARLAVEDLERAGGFDRGYLLVAGTTGTGWVDPGALTAFEYETGGDSAAVAIQYSHLPSALSLMADQDRARIAGRALFDAVSERWLARPADDRPRLFVFGESLGSFSLEAAFSGERDLHNRTAGGLFAGPPNFNVLYREFTDHRDAGSPEISPVFRDGRTVRFSDLPSAPAAPADRPWPDSRVLYLLHPSDPITWWSPELLWRRPDWLAEPRGRDVSDAMVWIPLVTFWQVTLDLAEFVETPDGHGHTFTREYVDGWAQVLQPPGWTAARAEQLRKLLSD</sequence>
<feature type="domain" description="Alpha/beta-hydrolase catalytic" evidence="3">
    <location>
        <begin position="282"/>
        <end position="570"/>
    </location>
</feature>
<evidence type="ECO:0000256" key="1">
    <source>
        <dbReference type="SAM" id="MobiDB-lite"/>
    </source>
</evidence>
<proteinExistence type="predicted"/>
<keyword evidence="2" id="KW-0812">Transmembrane</keyword>
<feature type="transmembrane region" description="Helical" evidence="2">
    <location>
        <begin position="68"/>
        <end position="92"/>
    </location>
</feature>
<dbReference type="Pfam" id="PF10081">
    <property type="entry name" value="Abhydrolase_9"/>
    <property type="match status" value="1"/>
</dbReference>
<feature type="region of interest" description="Disordered" evidence="1">
    <location>
        <begin position="228"/>
        <end position="254"/>
    </location>
</feature>
<feature type="transmembrane region" description="Helical" evidence="2">
    <location>
        <begin position="144"/>
        <end position="166"/>
    </location>
</feature>
<keyword evidence="2" id="KW-0472">Membrane</keyword>
<dbReference type="InterPro" id="IPR027788">
    <property type="entry name" value="Alpha/beta-hydrolase_N_dom"/>
</dbReference>